<reference evidence="1 2" key="1">
    <citation type="submission" date="2019-01" db="EMBL/GenBank/DDBJ databases">
        <title>Complete genome of a denitifying bacterium Halomons sp. BC-M4-5.</title>
        <authorList>
            <person name="Wang L."/>
            <person name="Shao Z."/>
        </authorList>
    </citation>
    <scope>NUCLEOTIDE SEQUENCE [LARGE SCALE GENOMIC DNA]</scope>
    <source>
        <strain evidence="1 2">BC-M4-5</strain>
    </source>
</reference>
<dbReference type="AlphaFoldDB" id="A0A6I6SS15"/>
<dbReference type="RefSeq" id="WP_159552701.1">
    <property type="nucleotide sequence ID" value="NZ_CP035042.1"/>
</dbReference>
<sequence>MLSFATHVRDEGLLGCWYDNLSLGTTVAHLIERYIQTDDGRAELRAWATQVAEDQFEEAISCQYEAA</sequence>
<organism evidence="1 2">
    <name type="scientific">Billgrantia tianxiuensis</name>
    <dbReference type="NCBI Taxonomy" id="2497861"/>
    <lineage>
        <taxon>Bacteria</taxon>
        <taxon>Pseudomonadati</taxon>
        <taxon>Pseudomonadota</taxon>
        <taxon>Gammaproteobacteria</taxon>
        <taxon>Oceanospirillales</taxon>
        <taxon>Halomonadaceae</taxon>
        <taxon>Billgrantia</taxon>
    </lineage>
</organism>
<dbReference type="OrthoDB" id="9886825at2"/>
<dbReference type="Proteomes" id="UP000464013">
    <property type="component" value="Chromosome"/>
</dbReference>
<dbReference type="EMBL" id="CP035042">
    <property type="protein sequence ID" value="QHC50447.1"/>
    <property type="molecule type" value="Genomic_DNA"/>
</dbReference>
<accession>A0A6I6SS15</accession>
<name>A0A6I6SS15_9GAMM</name>
<evidence type="ECO:0000313" key="2">
    <source>
        <dbReference type="Proteomes" id="UP000464013"/>
    </source>
</evidence>
<protein>
    <submittedName>
        <fullName evidence="1">Uncharacterized protein</fullName>
    </submittedName>
</protein>
<proteinExistence type="predicted"/>
<keyword evidence="2" id="KW-1185">Reference proteome</keyword>
<gene>
    <name evidence="1" type="ORF">EKK97_13845</name>
</gene>
<dbReference type="KEGG" id="htx:EKK97_13845"/>
<evidence type="ECO:0000313" key="1">
    <source>
        <dbReference type="EMBL" id="QHC50447.1"/>
    </source>
</evidence>